<feature type="domain" description="Lytic transglycosylase superhelical linker" evidence="5">
    <location>
        <begin position="404"/>
        <end position="471"/>
    </location>
</feature>
<dbReference type="GO" id="GO:0008933">
    <property type="term" value="F:peptidoglycan lytic transglycosylase activity"/>
    <property type="evidence" value="ECO:0007669"/>
    <property type="project" value="InterPro"/>
</dbReference>
<dbReference type="Proteomes" id="UP000294575">
    <property type="component" value="Unassembled WGS sequence"/>
</dbReference>
<dbReference type="GO" id="GO:0016020">
    <property type="term" value="C:membrane"/>
    <property type="evidence" value="ECO:0007669"/>
    <property type="project" value="InterPro"/>
</dbReference>
<feature type="signal peptide" evidence="3">
    <location>
        <begin position="1"/>
        <end position="25"/>
    </location>
</feature>
<evidence type="ECO:0000313" key="7">
    <source>
        <dbReference type="Proteomes" id="UP000294575"/>
    </source>
</evidence>
<evidence type="ECO:0000313" key="6">
    <source>
        <dbReference type="EMBL" id="TDQ36630.1"/>
    </source>
</evidence>
<dbReference type="CDD" id="cd13401">
    <property type="entry name" value="Slt70-like"/>
    <property type="match status" value="1"/>
</dbReference>
<dbReference type="InterPro" id="IPR037061">
    <property type="entry name" value="Lytic_TGlycoase_superhlx_L_sf"/>
</dbReference>
<organism evidence="6 7">
    <name type="scientific">Thiopseudomonas denitrificans</name>
    <dbReference type="NCBI Taxonomy" id="1501432"/>
    <lineage>
        <taxon>Bacteria</taxon>
        <taxon>Pseudomonadati</taxon>
        <taxon>Pseudomonadota</taxon>
        <taxon>Gammaproteobacteria</taxon>
        <taxon>Pseudomonadales</taxon>
        <taxon>Pseudomonadaceae</taxon>
        <taxon>Thiopseudomonas</taxon>
    </lineage>
</organism>
<comment type="similarity">
    <text evidence="1">Belongs to the transglycosylase Slt family.</text>
</comment>
<keyword evidence="2 3" id="KW-0732">Signal</keyword>
<dbReference type="PANTHER" id="PTHR37423">
    <property type="entry name" value="SOLUBLE LYTIC MUREIN TRANSGLYCOSYLASE-RELATED"/>
    <property type="match status" value="1"/>
</dbReference>
<keyword evidence="7" id="KW-1185">Reference proteome</keyword>
<comment type="caution">
    <text evidence="6">The sequence shown here is derived from an EMBL/GenBank/DDBJ whole genome shotgun (WGS) entry which is preliminary data.</text>
</comment>
<dbReference type="InterPro" id="IPR008258">
    <property type="entry name" value="Transglycosylase_SLT_dom_1"/>
</dbReference>
<name>A0A4R6TSN3_9GAMM</name>
<accession>A0A4R6TSN3</accession>
<dbReference type="Gene3D" id="1.10.530.10">
    <property type="match status" value="1"/>
</dbReference>
<dbReference type="InterPro" id="IPR008939">
    <property type="entry name" value="Lytic_TGlycosylase_superhlx_U"/>
</dbReference>
<proteinExistence type="inferred from homology"/>
<dbReference type="PROSITE" id="PS00922">
    <property type="entry name" value="TRANSGLYCOSYLASE"/>
    <property type="match status" value="1"/>
</dbReference>
<dbReference type="InterPro" id="IPR000189">
    <property type="entry name" value="Transglyc_AS"/>
</dbReference>
<dbReference type="Gene3D" id="1.25.20.10">
    <property type="entry name" value="Bacterial muramidases"/>
    <property type="match status" value="1"/>
</dbReference>
<dbReference type="GO" id="GO:0000270">
    <property type="term" value="P:peptidoglycan metabolic process"/>
    <property type="evidence" value="ECO:0007669"/>
    <property type="project" value="InterPro"/>
</dbReference>
<evidence type="ECO:0000256" key="1">
    <source>
        <dbReference type="ARBA" id="ARBA00007734"/>
    </source>
</evidence>
<feature type="chain" id="PRO_5020652180" evidence="3">
    <location>
        <begin position="26"/>
        <end position="644"/>
    </location>
</feature>
<evidence type="ECO:0000259" key="5">
    <source>
        <dbReference type="Pfam" id="PF14718"/>
    </source>
</evidence>
<dbReference type="Pfam" id="PF01464">
    <property type="entry name" value="SLT"/>
    <property type="match status" value="1"/>
</dbReference>
<dbReference type="Gene3D" id="1.10.1240.20">
    <property type="entry name" value="Lytic transglycosylase, superhelical linker domain"/>
    <property type="match status" value="1"/>
</dbReference>
<evidence type="ECO:0000259" key="4">
    <source>
        <dbReference type="Pfam" id="PF01464"/>
    </source>
</evidence>
<evidence type="ECO:0000256" key="3">
    <source>
        <dbReference type="SAM" id="SignalP"/>
    </source>
</evidence>
<dbReference type="EMBL" id="SNYK01000011">
    <property type="protein sequence ID" value="TDQ36630.1"/>
    <property type="molecule type" value="Genomic_DNA"/>
</dbReference>
<dbReference type="GO" id="GO:0004553">
    <property type="term" value="F:hydrolase activity, hydrolyzing O-glycosyl compounds"/>
    <property type="evidence" value="ECO:0007669"/>
    <property type="project" value="InterPro"/>
</dbReference>
<gene>
    <name evidence="6" type="ORF">DFQ45_1119</name>
</gene>
<dbReference type="InterPro" id="IPR012289">
    <property type="entry name" value="Lytic_TGlycosylase_superhlx_L"/>
</dbReference>
<dbReference type="GO" id="GO:0042597">
    <property type="term" value="C:periplasmic space"/>
    <property type="evidence" value="ECO:0007669"/>
    <property type="project" value="InterPro"/>
</dbReference>
<dbReference type="PANTHER" id="PTHR37423:SF5">
    <property type="entry name" value="SOLUBLE LYTIC MUREIN TRANSGLYCOSYLASE"/>
    <property type="match status" value="1"/>
</dbReference>
<evidence type="ECO:0000256" key="2">
    <source>
        <dbReference type="ARBA" id="ARBA00022729"/>
    </source>
</evidence>
<protein>
    <submittedName>
        <fullName evidence="6">Soluble lytic murein transglycosylase</fullName>
    </submittedName>
</protein>
<dbReference type="AlphaFoldDB" id="A0A4R6TSN3"/>
<feature type="domain" description="Transglycosylase SLT" evidence="4">
    <location>
        <begin position="487"/>
        <end position="597"/>
    </location>
</feature>
<dbReference type="InterPro" id="IPR023346">
    <property type="entry name" value="Lysozyme-like_dom_sf"/>
</dbReference>
<dbReference type="SUPFAM" id="SSF48435">
    <property type="entry name" value="Bacterial muramidases"/>
    <property type="match status" value="1"/>
</dbReference>
<reference evidence="6 7" key="1">
    <citation type="submission" date="2019-03" db="EMBL/GenBank/DDBJ databases">
        <title>Genomic Encyclopedia of Type Strains, Phase IV (KMG-IV): sequencing the most valuable type-strain genomes for metagenomic binning, comparative biology and taxonomic classification.</title>
        <authorList>
            <person name="Goeker M."/>
        </authorList>
    </citation>
    <scope>NUCLEOTIDE SEQUENCE [LARGE SCALE GENOMIC DNA]</scope>
    <source>
        <strain evidence="6 7">DSM 28679</strain>
    </source>
</reference>
<dbReference type="Pfam" id="PF14718">
    <property type="entry name" value="SLT_L"/>
    <property type="match status" value="1"/>
</dbReference>
<dbReference type="SUPFAM" id="SSF53955">
    <property type="entry name" value="Lysozyme-like"/>
    <property type="match status" value="1"/>
</dbReference>
<sequence>MSMHMRLLSLVATSLLLTAMQPAQADNRLQQQRSLYQKAKAELDTGRSETWLANRSFLQSYPLASYLAYEELTQRLKDASNAEVEHFLQEHSDLPQLRWMKLRWLRLLAERGDWALFFKHYRPELNFSELDCLEGQGLLALGKPAEAHARAEKLWLSSQSQPNACDPLFAQWKEAGLRTPEQVWARLFLAVQARNAGLAKYLGGEYSKPDSARLLSEVAAKPEKLQQTALFVHDSMENRDIVSLGLRRLIRNNTDLTLQLLNHYKTRLSFSDEQKRMLARDIGTLLAKRFDARGLGVMQEFDPQHSDPLVGEWHARLLLRLGRWSEAQKLISALPAETASSLRWQYWNARSTQFADPNSRQPLEQYQKIAGERDFYAYMAADHSQLPYQLNHRAAPVDSKTLEQVRQAPVIQRALELHAIGDELAAQREWNHASQLFTHEQLLAQARLAYEMNWFNPAIRNLGQARYWDDLDIRFPMAYRDGLVREARAQGLHSSWVYAITRQESAFMPTIRSHAGAMGLMQLMPATAKETAQRYNIPLASPQAALNPDTNIKLGTAYLNQVMQQFRGNRILASAAYNAGPGRVRQWLRDADHLPYDVWIETIPFDETRQYVQNVLTYSVIYGQKLETPAPLVEWHERELTPNN</sequence>